<dbReference type="Gene3D" id="3.30.750.24">
    <property type="entry name" value="STAS domain"/>
    <property type="match status" value="1"/>
</dbReference>
<name>A0A2T0T6T1_9PSEU</name>
<dbReference type="RefSeq" id="WP_106188416.1">
    <property type="nucleotide sequence ID" value="NZ_PVTF01000005.1"/>
</dbReference>
<evidence type="ECO:0000259" key="1">
    <source>
        <dbReference type="PROSITE" id="PS50801"/>
    </source>
</evidence>
<feature type="domain" description="STAS" evidence="1">
    <location>
        <begin position="12"/>
        <end position="126"/>
    </location>
</feature>
<dbReference type="InterPro" id="IPR002645">
    <property type="entry name" value="STAS_dom"/>
</dbReference>
<dbReference type="CDD" id="cd07043">
    <property type="entry name" value="STAS_anti-anti-sigma_factors"/>
    <property type="match status" value="1"/>
</dbReference>
<dbReference type="GO" id="GO:0043856">
    <property type="term" value="F:anti-sigma factor antagonist activity"/>
    <property type="evidence" value="ECO:0007669"/>
    <property type="project" value="TreeGrafter"/>
</dbReference>
<dbReference type="Proteomes" id="UP000239494">
    <property type="component" value="Unassembled WGS sequence"/>
</dbReference>
<keyword evidence="3" id="KW-1185">Reference proteome</keyword>
<evidence type="ECO:0000313" key="2">
    <source>
        <dbReference type="EMBL" id="PRY41379.1"/>
    </source>
</evidence>
<gene>
    <name evidence="2" type="ORF">CLV43_105137</name>
</gene>
<comment type="caution">
    <text evidence="2">The sequence shown here is derived from an EMBL/GenBank/DDBJ whole genome shotgun (WGS) entry which is preliminary data.</text>
</comment>
<dbReference type="OrthoDB" id="3696440at2"/>
<dbReference type="AlphaFoldDB" id="A0A2T0T6T1"/>
<sequence length="129" mass="13823">MGAIDSTAGRLQLFASEDASGSPVVAAHGDIDINTVEQLHTSLLARVEASRTRSGTATGIVLDLTGVVFFGSVALEPMLRVRDILAADRAHLHLVVTEHIRRSLNILGMTALFALHDDLRDALDALRQD</sequence>
<dbReference type="PROSITE" id="PS50801">
    <property type="entry name" value="STAS"/>
    <property type="match status" value="1"/>
</dbReference>
<dbReference type="PANTHER" id="PTHR33495">
    <property type="entry name" value="ANTI-SIGMA FACTOR ANTAGONIST TM_1081-RELATED-RELATED"/>
    <property type="match status" value="1"/>
</dbReference>
<proteinExistence type="predicted"/>
<dbReference type="EMBL" id="PVTF01000005">
    <property type="protein sequence ID" value="PRY41379.1"/>
    <property type="molecule type" value="Genomic_DNA"/>
</dbReference>
<dbReference type="Pfam" id="PF01740">
    <property type="entry name" value="STAS"/>
    <property type="match status" value="1"/>
</dbReference>
<dbReference type="InterPro" id="IPR036513">
    <property type="entry name" value="STAS_dom_sf"/>
</dbReference>
<dbReference type="PANTHER" id="PTHR33495:SF2">
    <property type="entry name" value="ANTI-SIGMA FACTOR ANTAGONIST TM_1081-RELATED"/>
    <property type="match status" value="1"/>
</dbReference>
<dbReference type="SUPFAM" id="SSF52091">
    <property type="entry name" value="SpoIIaa-like"/>
    <property type="match status" value="1"/>
</dbReference>
<accession>A0A2T0T6T1</accession>
<reference evidence="2 3" key="1">
    <citation type="submission" date="2018-03" db="EMBL/GenBank/DDBJ databases">
        <title>Genomic Encyclopedia of Archaeal and Bacterial Type Strains, Phase II (KMG-II): from individual species to whole genera.</title>
        <authorList>
            <person name="Goeker M."/>
        </authorList>
    </citation>
    <scope>NUCLEOTIDE SEQUENCE [LARGE SCALE GENOMIC DNA]</scope>
    <source>
        <strain evidence="2 3">DSM 44720</strain>
    </source>
</reference>
<protein>
    <submittedName>
        <fullName evidence="2">Anti-anti-sigma factor</fullName>
    </submittedName>
</protein>
<evidence type="ECO:0000313" key="3">
    <source>
        <dbReference type="Proteomes" id="UP000239494"/>
    </source>
</evidence>
<organism evidence="2 3">
    <name type="scientific">Umezawaea tangerina</name>
    <dbReference type="NCBI Taxonomy" id="84725"/>
    <lineage>
        <taxon>Bacteria</taxon>
        <taxon>Bacillati</taxon>
        <taxon>Actinomycetota</taxon>
        <taxon>Actinomycetes</taxon>
        <taxon>Pseudonocardiales</taxon>
        <taxon>Pseudonocardiaceae</taxon>
        <taxon>Umezawaea</taxon>
    </lineage>
</organism>